<feature type="region of interest" description="Disordered" evidence="1">
    <location>
        <begin position="1"/>
        <end position="29"/>
    </location>
</feature>
<feature type="compositionally biased region" description="Basic and acidic residues" evidence="1">
    <location>
        <begin position="358"/>
        <end position="368"/>
    </location>
</feature>
<feature type="region of interest" description="Disordered" evidence="1">
    <location>
        <begin position="107"/>
        <end position="138"/>
    </location>
</feature>
<sequence>MFFAGGTFGVESEARDAHRRPTGRRHQARDMAELQANIEASRGAPTVPAEGARHATAQNKMAAGPSFLDRIHEQNSIVVESPHPTRRRGAAPADHLNIFSWHDTTPAPRAPNQGHQVTASGSRTAQPTNAIAAAPTAEDRREQAAKKFEMHSDSAFLRFINAPKTGSGAEAGKRGAYTGAVSGQPVVPPPPGRDMGSRMYEQSHGPRRGRGKAAAHTGNQCSVPEESGIAGFPGMGQRSTPHAVPHLTRKSAQADVLPSSVSKLAQREDTGRGDDARVPPAQALAPKPKCIPPYHIDEDSCEDHHYMNAYEAKVNDRQPCSEEMWMCDDNDYDGYDEAHTGDPTAGALHHAQGGHNPEWLHDAADRGKTGGPIAMSPSVQPRQYNFDAEEQQFYEARVPPQAELPRH</sequence>
<feature type="region of interest" description="Disordered" evidence="1">
    <location>
        <begin position="166"/>
        <end position="289"/>
    </location>
</feature>
<reference evidence="2" key="1">
    <citation type="submission" date="2012-08" db="EMBL/GenBank/DDBJ databases">
        <title>Comparative genomics of metastatic and non-metastatic Leishmania guyanensis provides insights into polygenic factors involved in Leishmania RNA virus infection.</title>
        <authorList>
            <person name="Smith D."/>
            <person name="Hertz-Fowler C."/>
            <person name="Martin R."/>
            <person name="Dickens N."/>
            <person name="Fasel N."/>
            <person name="Falquet L."/>
            <person name="Beverley S."/>
            <person name="Zangger H."/>
            <person name="Calderon-Copete S."/>
            <person name="Mottram J."/>
            <person name="Xenarios I."/>
        </authorList>
    </citation>
    <scope>NUCLEOTIDE SEQUENCE</scope>
    <source>
        <strain evidence="2">MHOM/BR/75/M4147/SSU:IR2SAT-LUC</strain>
    </source>
</reference>
<evidence type="ECO:0000256" key="1">
    <source>
        <dbReference type="SAM" id="MobiDB-lite"/>
    </source>
</evidence>
<proteinExistence type="predicted"/>
<organism evidence="2">
    <name type="scientific">Leishmania guyanensis</name>
    <dbReference type="NCBI Taxonomy" id="5670"/>
    <lineage>
        <taxon>Eukaryota</taxon>
        <taxon>Discoba</taxon>
        <taxon>Euglenozoa</taxon>
        <taxon>Kinetoplastea</taxon>
        <taxon>Metakinetoplastina</taxon>
        <taxon>Trypanosomatida</taxon>
        <taxon>Trypanosomatidae</taxon>
        <taxon>Leishmaniinae</taxon>
        <taxon>Leishmania</taxon>
        <taxon>Leishmania guyanensis species complex</taxon>
    </lineage>
</organism>
<dbReference type="EMBL" id="CALQ01001181">
    <property type="protein sequence ID" value="CCM16937.1"/>
    <property type="molecule type" value="Genomic_DNA"/>
</dbReference>
<feature type="compositionally biased region" description="Basic residues" evidence="1">
    <location>
        <begin position="17"/>
        <end position="27"/>
    </location>
</feature>
<feature type="compositionally biased region" description="Polar residues" evidence="1">
    <location>
        <begin position="113"/>
        <end position="129"/>
    </location>
</feature>
<evidence type="ECO:0000313" key="2">
    <source>
        <dbReference type="EMBL" id="CCM16937.1"/>
    </source>
</evidence>
<feature type="compositionally biased region" description="Basic and acidic residues" evidence="1">
    <location>
        <begin position="265"/>
        <end position="277"/>
    </location>
</feature>
<feature type="region of interest" description="Disordered" evidence="1">
    <location>
        <begin position="388"/>
        <end position="407"/>
    </location>
</feature>
<protein>
    <submittedName>
        <fullName evidence="2">Uncharacterized protein</fullName>
    </submittedName>
</protein>
<dbReference type="AlphaFoldDB" id="A0A1E1J2D3"/>
<name>A0A1E1J2D3_LEIGU</name>
<gene>
    <name evidence="2" type="primary">LgM4147LRVhigh.28.01530.01010</name>
    <name evidence="2" type="ORF">BN36_2844390</name>
</gene>
<accession>A0A1E1J2D3</accession>
<feature type="region of interest" description="Disordered" evidence="1">
    <location>
        <begin position="337"/>
        <end position="380"/>
    </location>
</feature>